<dbReference type="PANTHER" id="PTHR10877">
    <property type="entry name" value="POLYCYSTIN FAMILY MEMBER"/>
    <property type="match status" value="1"/>
</dbReference>
<dbReference type="PRINTS" id="PR01433">
    <property type="entry name" value="POLYCYSTIN2"/>
</dbReference>
<keyword evidence="13" id="KW-1185">Reference proteome</keyword>
<feature type="compositionally biased region" description="Polar residues" evidence="8">
    <location>
        <begin position="680"/>
        <end position="695"/>
    </location>
</feature>
<dbReference type="Pfam" id="PF08016">
    <property type="entry name" value="PKD_channel"/>
    <property type="match status" value="1"/>
</dbReference>
<feature type="transmembrane region" description="Helical" evidence="9">
    <location>
        <begin position="423"/>
        <end position="441"/>
    </location>
</feature>
<dbReference type="GO" id="GO:0050982">
    <property type="term" value="P:detection of mechanical stimulus"/>
    <property type="evidence" value="ECO:0007669"/>
    <property type="project" value="TreeGrafter"/>
</dbReference>
<feature type="transmembrane region" description="Helical" evidence="9">
    <location>
        <begin position="512"/>
        <end position="532"/>
    </location>
</feature>
<dbReference type="AlphaFoldDB" id="A0AAE1Q990"/>
<feature type="transmembrane region" description="Helical" evidence="9">
    <location>
        <begin position="83"/>
        <end position="104"/>
    </location>
</feature>
<keyword evidence="3 9" id="KW-0812">Transmembrane</keyword>
<evidence type="ECO:0000313" key="13">
    <source>
        <dbReference type="Proteomes" id="UP001292094"/>
    </source>
</evidence>
<comment type="subcellular location">
    <subcellularLocation>
        <location evidence="1">Membrane</location>
        <topology evidence="1">Multi-pass membrane protein</topology>
    </subcellularLocation>
</comment>
<protein>
    <recommendedName>
        <fullName evidence="14">Polycystic kidney disease protein 1-like 2</fullName>
    </recommendedName>
</protein>
<comment type="caution">
    <text evidence="12">The sequence shown here is derived from an EMBL/GenBank/DDBJ whole genome shotgun (WGS) entry which is preliminary data.</text>
</comment>
<evidence type="ECO:0000256" key="7">
    <source>
        <dbReference type="PIRSR" id="PIRSR603915-2"/>
    </source>
</evidence>
<evidence type="ECO:0000259" key="10">
    <source>
        <dbReference type="Pfam" id="PF08016"/>
    </source>
</evidence>
<feature type="transmembrane region" description="Helical" evidence="9">
    <location>
        <begin position="116"/>
        <end position="144"/>
    </location>
</feature>
<evidence type="ECO:0000256" key="4">
    <source>
        <dbReference type="ARBA" id="ARBA00022989"/>
    </source>
</evidence>
<feature type="region of interest" description="Disordered" evidence="8">
    <location>
        <begin position="676"/>
        <end position="703"/>
    </location>
</feature>
<dbReference type="PANTHER" id="PTHR10877:SF150">
    <property type="entry name" value="REJ DOMAIN-CONTAINING PROTEIN"/>
    <property type="match status" value="1"/>
</dbReference>
<evidence type="ECO:0000259" key="11">
    <source>
        <dbReference type="Pfam" id="PF20519"/>
    </source>
</evidence>
<dbReference type="GO" id="GO:0005262">
    <property type="term" value="F:calcium channel activity"/>
    <property type="evidence" value="ECO:0007669"/>
    <property type="project" value="TreeGrafter"/>
</dbReference>
<evidence type="ECO:0000256" key="6">
    <source>
        <dbReference type="ARBA" id="ARBA00023180"/>
    </source>
</evidence>
<accession>A0AAE1Q990</accession>
<dbReference type="Pfam" id="PF20519">
    <property type="entry name" value="Polycystin_dom"/>
    <property type="match status" value="1"/>
</dbReference>
<dbReference type="EMBL" id="JAWZYT010000552">
    <property type="protein sequence ID" value="KAK4321943.1"/>
    <property type="molecule type" value="Genomic_DNA"/>
</dbReference>
<evidence type="ECO:0000256" key="5">
    <source>
        <dbReference type="ARBA" id="ARBA00023136"/>
    </source>
</evidence>
<evidence type="ECO:0000256" key="2">
    <source>
        <dbReference type="ARBA" id="ARBA00007200"/>
    </source>
</evidence>
<dbReference type="InterPro" id="IPR013122">
    <property type="entry name" value="PKD1_2_channel"/>
</dbReference>
<evidence type="ECO:0000313" key="12">
    <source>
        <dbReference type="EMBL" id="KAK4321943.1"/>
    </source>
</evidence>
<name>A0AAE1Q990_9EUCA</name>
<feature type="domain" description="Polycystin" evidence="11">
    <location>
        <begin position="234"/>
        <end position="370"/>
    </location>
</feature>
<feature type="compositionally biased region" description="Basic and acidic residues" evidence="8">
    <location>
        <begin position="752"/>
        <end position="771"/>
    </location>
</feature>
<feature type="transmembrane region" description="Helical" evidence="9">
    <location>
        <begin position="461"/>
        <end position="480"/>
    </location>
</feature>
<keyword evidence="5 9" id="KW-0472">Membrane</keyword>
<dbReference type="InterPro" id="IPR046791">
    <property type="entry name" value="Polycystin_dom"/>
</dbReference>
<feature type="disulfide bond" evidence="7">
    <location>
        <begin position="294"/>
        <end position="307"/>
    </location>
</feature>
<gene>
    <name evidence="12" type="ORF">Pmani_007294</name>
</gene>
<feature type="domain" description="Polycystin cation channel PKD1/PKD2" evidence="10">
    <location>
        <begin position="419"/>
        <end position="641"/>
    </location>
</feature>
<dbReference type="InterPro" id="IPR003915">
    <property type="entry name" value="PKD_2"/>
</dbReference>
<evidence type="ECO:0000256" key="8">
    <source>
        <dbReference type="SAM" id="MobiDB-lite"/>
    </source>
</evidence>
<comment type="similarity">
    <text evidence="2">Belongs to the polycystin family.</text>
</comment>
<dbReference type="GO" id="GO:0005509">
    <property type="term" value="F:calcium ion binding"/>
    <property type="evidence" value="ECO:0007669"/>
    <property type="project" value="InterPro"/>
</dbReference>
<evidence type="ECO:0000256" key="1">
    <source>
        <dbReference type="ARBA" id="ARBA00004141"/>
    </source>
</evidence>
<keyword evidence="4 9" id="KW-1133">Transmembrane helix</keyword>
<dbReference type="InterPro" id="IPR051223">
    <property type="entry name" value="Polycystin"/>
</dbReference>
<evidence type="ECO:0000256" key="3">
    <source>
        <dbReference type="ARBA" id="ARBA00022692"/>
    </source>
</evidence>
<feature type="transmembrane region" description="Helical" evidence="9">
    <location>
        <begin position="6"/>
        <end position="24"/>
    </location>
</feature>
<evidence type="ECO:0000256" key="9">
    <source>
        <dbReference type="SAM" id="Phobius"/>
    </source>
</evidence>
<sequence length="771" mass="88478">MVGVLLLLVVYPVVLIVGFIFRRAGPRVKRMSRAVLSRQKQQQEQMERVGVDGDATMDLNNCDTNHTLHIKPRPLVLPWWCRILAWVLVIGVVVGSIFLVWAYALQFGGEKTSRWLSSFIVTFFISILVVEPLMVVLGAVVVAYCCRRSNATRVDADDVDFDEVLPDLELDEEWQHMGEGDVGGGEGRAAYLAFLTVLWVITYSNRDTSAYYMVQHFRNSFVKERDLIWDYKNKVKTTNDYWRWVQKVMMEELRAQRWYNGKPQYGLRGFLGDKQNRIMGYAILRQIRNRVDVCRTPSDMRMEVKKCSGTRGESLEDNTDYCTRWLKYPFSGGACEVPEFKYRTADDLQAYPLVGQLGSYTGGGYVLELRNAAVFLEFSVYNANVNLFGTATVGAEFHPGGGLRPFWRFDSTRLITGNTASDYFLWLNELAFVVATIYFTLREFWKCYKDGPREYLSSNWNLTEIVILFLSYAAIALYIVRSQEVSRVLKVFKETLGNGYVRMELACILDGYYLCISAGVIFFSILKIIKLLQFNNRMNLLGLTFARCWDDLQVFFLTFAIIFFAFTTLFFTIFTLQLEEFSNYLASIQMCFSMMLGKFEFRAMAQANALSPVIFFVFSISTSMILVNLMLTIIIRTFSEVKNELLNVNNKYDIIDYITNKTLLLMGLRSSKHLPMKSQPKVTLPSSATNGNPKSDPNDELPDKVHDLLSYINNMYFDGQLNLNDPGTRKSIMMGKSGSDKLYWKTPSMTQGRHDNTDGRDGKHHAEIFQE</sequence>
<proteinExistence type="inferred from homology"/>
<reference evidence="12" key="1">
    <citation type="submission" date="2023-11" db="EMBL/GenBank/DDBJ databases">
        <title>Genome assemblies of two species of porcelain crab, Petrolisthes cinctipes and Petrolisthes manimaculis (Anomura: Porcellanidae).</title>
        <authorList>
            <person name="Angst P."/>
        </authorList>
    </citation>
    <scope>NUCLEOTIDE SEQUENCE</scope>
    <source>
        <strain evidence="12">PB745_02</strain>
        <tissue evidence="12">Gill</tissue>
    </source>
</reference>
<dbReference type="GO" id="GO:0016020">
    <property type="term" value="C:membrane"/>
    <property type="evidence" value="ECO:0007669"/>
    <property type="project" value="UniProtKB-SubCell"/>
</dbReference>
<keyword evidence="6" id="KW-0325">Glycoprotein</keyword>
<dbReference type="Proteomes" id="UP001292094">
    <property type="component" value="Unassembled WGS sequence"/>
</dbReference>
<feature type="region of interest" description="Disordered" evidence="8">
    <location>
        <begin position="743"/>
        <end position="771"/>
    </location>
</feature>
<evidence type="ECO:0008006" key="14">
    <source>
        <dbReference type="Google" id="ProtNLM"/>
    </source>
</evidence>
<feature type="transmembrane region" description="Helical" evidence="9">
    <location>
        <begin position="552"/>
        <end position="574"/>
    </location>
</feature>
<organism evidence="12 13">
    <name type="scientific">Petrolisthes manimaculis</name>
    <dbReference type="NCBI Taxonomy" id="1843537"/>
    <lineage>
        <taxon>Eukaryota</taxon>
        <taxon>Metazoa</taxon>
        <taxon>Ecdysozoa</taxon>
        <taxon>Arthropoda</taxon>
        <taxon>Crustacea</taxon>
        <taxon>Multicrustacea</taxon>
        <taxon>Malacostraca</taxon>
        <taxon>Eumalacostraca</taxon>
        <taxon>Eucarida</taxon>
        <taxon>Decapoda</taxon>
        <taxon>Pleocyemata</taxon>
        <taxon>Anomura</taxon>
        <taxon>Galatheoidea</taxon>
        <taxon>Porcellanidae</taxon>
        <taxon>Petrolisthes</taxon>
    </lineage>
</organism>
<feature type="transmembrane region" description="Helical" evidence="9">
    <location>
        <begin position="613"/>
        <end position="635"/>
    </location>
</feature>